<evidence type="ECO:0000313" key="3">
    <source>
        <dbReference type="Proteomes" id="UP000256769"/>
    </source>
</evidence>
<protein>
    <submittedName>
        <fullName evidence="2">Uncharacterized protein</fullName>
    </submittedName>
</protein>
<sequence>MKKSTDEQTPKSGIMSSDLIKTLIENYRQNHLNAINSNLNIKDAHSIWFDLPKLKRFIATMENEARKVNPNCTEDDLGIRFYYAAYPKTESWEIMKTHPVPEEYAEKHTLVLIPTMKKENETGETLHYDFNPLYNEQTMALALNSRSKKQQPKDENSIGENSGQLIPPSDSKVESF</sequence>
<evidence type="ECO:0000256" key="1">
    <source>
        <dbReference type="SAM" id="MobiDB-lite"/>
    </source>
</evidence>
<dbReference type="AlphaFoldDB" id="A0A3D9CI97"/>
<evidence type="ECO:0000313" key="2">
    <source>
        <dbReference type="EMBL" id="REC65472.1"/>
    </source>
</evidence>
<name>A0A3D9CI97_9FLAO</name>
<feature type="region of interest" description="Disordered" evidence="1">
    <location>
        <begin position="144"/>
        <end position="176"/>
    </location>
</feature>
<dbReference type="OrthoDB" id="1355945at2"/>
<organism evidence="2 3">
    <name type="scientific">Chryseobacterium flavum</name>
    <dbReference type="NCBI Taxonomy" id="415851"/>
    <lineage>
        <taxon>Bacteria</taxon>
        <taxon>Pseudomonadati</taxon>
        <taxon>Bacteroidota</taxon>
        <taxon>Flavobacteriia</taxon>
        <taxon>Flavobacteriales</taxon>
        <taxon>Weeksellaceae</taxon>
        <taxon>Chryseobacterium group</taxon>
        <taxon>Chryseobacterium</taxon>
    </lineage>
</organism>
<accession>A0A3D9CI97</accession>
<gene>
    <name evidence="2" type="ORF">DRF59_16100</name>
</gene>
<dbReference type="EMBL" id="QNUE01000014">
    <property type="protein sequence ID" value="REC65472.1"/>
    <property type="molecule type" value="Genomic_DNA"/>
</dbReference>
<proteinExistence type="predicted"/>
<comment type="caution">
    <text evidence="2">The sequence shown here is derived from an EMBL/GenBank/DDBJ whole genome shotgun (WGS) entry which is preliminary data.</text>
</comment>
<keyword evidence="3" id="KW-1185">Reference proteome</keyword>
<dbReference type="RefSeq" id="WP_115962468.1">
    <property type="nucleotide sequence ID" value="NZ_CBCRVL010000016.1"/>
</dbReference>
<reference evidence="2 3" key="1">
    <citation type="journal article" date="2007" name="Int. J. Syst. Evol. Microbiol.">
        <title>Chryseobacterium flavum sp. nov., isolated from polluted soil.</title>
        <authorList>
            <person name="Zhou Y."/>
            <person name="Dong J."/>
            <person name="Wang X."/>
            <person name="Huang X."/>
            <person name="Zhang K.Y."/>
            <person name="Zhang Y.Q."/>
            <person name="Guo Y.F."/>
            <person name="Lai R."/>
            <person name="Li W.J."/>
        </authorList>
    </citation>
    <scope>NUCLEOTIDE SEQUENCE [LARGE SCALE GENOMIC DNA]</scope>
    <source>
        <strain evidence="2 3">KCTC 12877</strain>
    </source>
</reference>
<dbReference type="Proteomes" id="UP000256769">
    <property type="component" value="Unassembled WGS sequence"/>
</dbReference>